<protein>
    <recommendedName>
        <fullName evidence="5">DUF3617 family protein</fullName>
    </recommendedName>
</protein>
<evidence type="ECO:0008006" key="5">
    <source>
        <dbReference type="Google" id="ProtNLM"/>
    </source>
</evidence>
<feature type="region of interest" description="Disordered" evidence="1">
    <location>
        <begin position="181"/>
        <end position="207"/>
    </location>
</feature>
<dbReference type="EMBL" id="VZUL01000006">
    <property type="protein sequence ID" value="KAB1082201.1"/>
    <property type="molecule type" value="Genomic_DNA"/>
</dbReference>
<keyword evidence="2" id="KW-0732">Signal</keyword>
<dbReference type="Proteomes" id="UP000386575">
    <property type="component" value="Unassembled WGS sequence"/>
</dbReference>
<reference evidence="3 4" key="1">
    <citation type="submission" date="2019-09" db="EMBL/GenBank/DDBJ databases">
        <title>Genome sequencing of Ng87 strain.</title>
        <authorList>
            <person name="Karasev E.S."/>
            <person name="Andronov E."/>
        </authorList>
    </citation>
    <scope>NUCLEOTIDE SEQUENCE [LARGE SCALE GENOMIC DNA]</scope>
    <source>
        <strain evidence="3 4">Ng87</strain>
    </source>
</reference>
<comment type="caution">
    <text evidence="3">The sequence shown here is derived from an EMBL/GenBank/DDBJ whole genome shotgun (WGS) entry which is preliminary data.</text>
</comment>
<gene>
    <name evidence="3" type="ORF">F4V91_33350</name>
</gene>
<dbReference type="RefSeq" id="WP_151047761.1">
    <property type="nucleotide sequence ID" value="NZ_VZUL01000006.1"/>
</dbReference>
<name>A0A6A1TG33_NEOGA</name>
<sequence length="207" mass="22835">MCGQLKVCWLAISLMQPSAALSNDMGEHPYAEPVPSYLRQFSEDGGKVFVLERFDAEGRLVDRSIERVSGEITITGAVERSVAGYDIQLRGLSGCPSETVMYNRMQTWKCIDAVRDYAGAIYNKRARVILCKTMVLSRAQGQVIPASCFSLVGGDGDGEPYRTANDDDSMVFLGLAEIGKTPDGRSRRPDLEHVQSLSKTRDFRNAD</sequence>
<feature type="chain" id="PRO_5025661601" description="DUF3617 family protein" evidence="2">
    <location>
        <begin position="23"/>
        <end position="207"/>
    </location>
</feature>
<evidence type="ECO:0000313" key="3">
    <source>
        <dbReference type="EMBL" id="KAB1082201.1"/>
    </source>
</evidence>
<evidence type="ECO:0000313" key="4">
    <source>
        <dbReference type="Proteomes" id="UP000386575"/>
    </source>
</evidence>
<evidence type="ECO:0000256" key="1">
    <source>
        <dbReference type="SAM" id="MobiDB-lite"/>
    </source>
</evidence>
<organism evidence="3 4">
    <name type="scientific">Neorhizobium galegae</name>
    <name type="common">Rhizobium galegae</name>
    <dbReference type="NCBI Taxonomy" id="399"/>
    <lineage>
        <taxon>Bacteria</taxon>
        <taxon>Pseudomonadati</taxon>
        <taxon>Pseudomonadota</taxon>
        <taxon>Alphaproteobacteria</taxon>
        <taxon>Hyphomicrobiales</taxon>
        <taxon>Rhizobiaceae</taxon>
        <taxon>Rhizobium/Agrobacterium group</taxon>
        <taxon>Neorhizobium</taxon>
    </lineage>
</organism>
<feature type="signal peptide" evidence="2">
    <location>
        <begin position="1"/>
        <end position="22"/>
    </location>
</feature>
<dbReference type="AlphaFoldDB" id="A0A6A1TG33"/>
<proteinExistence type="predicted"/>
<evidence type="ECO:0000256" key="2">
    <source>
        <dbReference type="SAM" id="SignalP"/>
    </source>
</evidence>
<accession>A0A6A1TG33</accession>